<feature type="transmembrane region" description="Helical" evidence="2">
    <location>
        <begin position="514"/>
        <end position="536"/>
    </location>
</feature>
<dbReference type="PANTHER" id="PTHR43849">
    <property type="entry name" value="BLL3936 PROTEIN"/>
    <property type="match status" value="1"/>
</dbReference>
<dbReference type="AlphaFoldDB" id="A0A212J2L6"/>
<feature type="transmembrane region" description="Helical" evidence="2">
    <location>
        <begin position="156"/>
        <end position="179"/>
    </location>
</feature>
<feature type="compositionally biased region" description="Low complexity" evidence="1">
    <location>
        <begin position="1"/>
        <end position="26"/>
    </location>
</feature>
<evidence type="ECO:0000259" key="3">
    <source>
        <dbReference type="Pfam" id="PF06808"/>
    </source>
</evidence>
<feature type="transmembrane region" description="Helical" evidence="2">
    <location>
        <begin position="489"/>
        <end position="507"/>
    </location>
</feature>
<dbReference type="EMBL" id="FLUQ01000001">
    <property type="protein sequence ID" value="SBV93604.1"/>
    <property type="molecule type" value="Genomic_DNA"/>
</dbReference>
<proteinExistence type="predicted"/>
<feature type="transmembrane region" description="Helical" evidence="2">
    <location>
        <begin position="428"/>
        <end position="453"/>
    </location>
</feature>
<sequence length="658" mass="69816">MSEASSPMAPQAAPEAAASAVPPSGEAPKKKKGKRRAFSGNLKLFITVLTVALACFHLYTSFFGLLPAMQQRSFHLAFILPLIFLLYPAGKNSPYERPSVLDWLFAVSVAGCSLYVCFFYEDIANRAGMFEEYEIYLAALFVLLVFEAARRVLGYILPAFCAFFLFFAYFGPSMPGPFVHAGLSIPRILEELYLTTDGLFGLVTGVSATYIFMFILFGSFLSSTGTANFFNDFSMALTGHLKGGPAKIAVLSSALMGTISGSTSANVATTGSFTIPLMKKVGYQPHFAGAVEAAASTGGQIMPPVLGSAAFIIADTVGTPYINVVVASLVPALLYFFGIWCSLSVEASRVGLKGLPKDMLPKIKHVIVKTGYKAIPLFAIVILLCMGRNPLFAACVGIVCCVVLSFVDKADRLSWKSLIATLEDGSKSALSVAIACTIVGVVIGMMGATGIALRIGDAILSYTQGMLIPTMIVTMIICLLLGMGMPTTASYVMASAVGVPAMILLGCNPLDAHFFVFFYAVLSSVTPPVCVGAYTAAGIAGANPNQTAFTAVRLALSGFIIPFVFILNPELLLTNVTNWPMFVVTLASAMVGIATLSVGLEGFLFVNLRIYERLALLGAALCMIKPGMYTDAVGLGLLAAVYCLAKMRKKPELKPATE</sequence>
<reference evidence="4" key="1">
    <citation type="submission" date="2016-04" db="EMBL/GenBank/DDBJ databases">
        <authorList>
            <person name="Evans L.H."/>
            <person name="Alamgir A."/>
            <person name="Owens N."/>
            <person name="Weber N.D."/>
            <person name="Virtaneva K."/>
            <person name="Barbian K."/>
            <person name="Babar A."/>
            <person name="Rosenke K."/>
        </authorList>
    </citation>
    <scope>NUCLEOTIDE SEQUENCE</scope>
    <source>
        <strain evidence="4">86</strain>
    </source>
</reference>
<evidence type="ECO:0000313" key="4">
    <source>
        <dbReference type="EMBL" id="SBV93604.1"/>
    </source>
</evidence>
<protein>
    <submittedName>
        <fullName evidence="4">TRAP transporter, 4TM/12TM fusion protein</fullName>
    </submittedName>
</protein>
<name>A0A212J2L6_9DELT</name>
<feature type="transmembrane region" description="Helical" evidence="2">
    <location>
        <begin position="321"/>
        <end position="345"/>
    </location>
</feature>
<feature type="transmembrane region" description="Helical" evidence="2">
    <location>
        <begin position="579"/>
        <end position="606"/>
    </location>
</feature>
<feature type="transmembrane region" description="Helical" evidence="2">
    <location>
        <begin position="101"/>
        <end position="121"/>
    </location>
</feature>
<feature type="transmembrane region" description="Helical" evidence="2">
    <location>
        <begin position="44"/>
        <end position="66"/>
    </location>
</feature>
<feature type="domain" description="TRAP C4-dicarboxylate transport system permease DctM subunit" evidence="3">
    <location>
        <begin position="141"/>
        <end position="577"/>
    </location>
</feature>
<feature type="transmembrane region" description="Helical" evidence="2">
    <location>
        <begin position="548"/>
        <end position="567"/>
    </location>
</feature>
<evidence type="ECO:0000256" key="2">
    <source>
        <dbReference type="SAM" id="Phobius"/>
    </source>
</evidence>
<dbReference type="NCBIfam" id="TIGR02123">
    <property type="entry name" value="TRAP_fused"/>
    <property type="match status" value="1"/>
</dbReference>
<gene>
    <name evidence="4" type="ORF">KL86DPRO_10560</name>
</gene>
<keyword evidence="2" id="KW-0472">Membrane</keyword>
<feature type="transmembrane region" description="Helical" evidence="2">
    <location>
        <begin position="199"/>
        <end position="221"/>
    </location>
</feature>
<feature type="transmembrane region" description="Helical" evidence="2">
    <location>
        <begin position="365"/>
        <end position="384"/>
    </location>
</feature>
<accession>A0A212J2L6</accession>
<keyword evidence="2" id="KW-0812">Transmembrane</keyword>
<keyword evidence="2" id="KW-1133">Transmembrane helix</keyword>
<feature type="transmembrane region" description="Helical" evidence="2">
    <location>
        <begin position="72"/>
        <end position="89"/>
    </location>
</feature>
<dbReference type="PANTHER" id="PTHR43849:SF2">
    <property type="entry name" value="BLL3936 PROTEIN"/>
    <property type="match status" value="1"/>
</dbReference>
<organism evidence="4">
    <name type="scientific">uncultured delta proteobacterium</name>
    <dbReference type="NCBI Taxonomy" id="34034"/>
    <lineage>
        <taxon>Bacteria</taxon>
        <taxon>Deltaproteobacteria</taxon>
        <taxon>environmental samples</taxon>
    </lineage>
</organism>
<dbReference type="InterPro" id="IPR011853">
    <property type="entry name" value="TRAP_DctM-Dct_fused"/>
</dbReference>
<feature type="region of interest" description="Disordered" evidence="1">
    <location>
        <begin position="1"/>
        <end position="33"/>
    </location>
</feature>
<feature type="transmembrane region" description="Helical" evidence="2">
    <location>
        <begin position="626"/>
        <end position="645"/>
    </location>
</feature>
<feature type="transmembrane region" description="Helical" evidence="2">
    <location>
        <begin position="465"/>
        <end position="483"/>
    </location>
</feature>
<dbReference type="InterPro" id="IPR010656">
    <property type="entry name" value="DctM"/>
</dbReference>
<dbReference type="Pfam" id="PF06808">
    <property type="entry name" value="DctM"/>
    <property type="match status" value="1"/>
</dbReference>
<feature type="transmembrane region" description="Helical" evidence="2">
    <location>
        <begin position="391"/>
        <end position="408"/>
    </location>
</feature>
<evidence type="ECO:0000256" key="1">
    <source>
        <dbReference type="SAM" id="MobiDB-lite"/>
    </source>
</evidence>